<name>A0A2T5G4S9_9BACL</name>
<feature type="region of interest" description="Disordered" evidence="1">
    <location>
        <begin position="1"/>
        <end position="31"/>
    </location>
</feature>
<reference evidence="2 3" key="1">
    <citation type="submission" date="2017-08" db="EMBL/GenBank/DDBJ databases">
        <title>Burning lignite coal seam in the remote Altai Mountains harbors a hydrogen-driven thermophilic microbial community.</title>
        <authorList>
            <person name="Kadnikov V.V."/>
            <person name="Mardanov A.V."/>
            <person name="Ivasenko D."/>
            <person name="Beletsky A.V."/>
            <person name="Karnachuk O.V."/>
            <person name="Ravin N.V."/>
        </authorList>
    </citation>
    <scope>NUCLEOTIDE SEQUENCE [LARGE SCALE GENOMIC DNA]</scope>
    <source>
        <strain evidence="2">AL31</strain>
    </source>
</reference>
<accession>A0A2T5G4S9</accession>
<dbReference type="Proteomes" id="UP000244016">
    <property type="component" value="Unassembled WGS sequence"/>
</dbReference>
<protein>
    <submittedName>
        <fullName evidence="2">Uncharacterized protein</fullName>
    </submittedName>
</protein>
<comment type="caution">
    <text evidence="2">The sequence shown here is derived from an EMBL/GenBank/DDBJ whole genome shotgun (WGS) entry which is preliminary data.</text>
</comment>
<dbReference type="AlphaFoldDB" id="A0A2T5G4S9"/>
<evidence type="ECO:0000256" key="1">
    <source>
        <dbReference type="SAM" id="MobiDB-lite"/>
    </source>
</evidence>
<dbReference type="EMBL" id="PEBW01000006">
    <property type="protein sequence ID" value="PTQ51186.1"/>
    <property type="molecule type" value="Genomic_DNA"/>
</dbReference>
<gene>
    <name evidence="2" type="ORF">BLITH_0012</name>
</gene>
<evidence type="ECO:0000313" key="2">
    <source>
        <dbReference type="EMBL" id="PTQ51186.1"/>
    </source>
</evidence>
<proteinExistence type="predicted"/>
<sequence length="53" mass="5836">MPPVSRDAGGRNPQVPRVRLPNSASIPLGGRRARRRFRSWSNANRHNLTAGSS</sequence>
<evidence type="ECO:0000313" key="3">
    <source>
        <dbReference type="Proteomes" id="UP000244016"/>
    </source>
</evidence>
<organism evidence="2 3">
    <name type="scientific">Brockia lithotrophica</name>
    <dbReference type="NCBI Taxonomy" id="933949"/>
    <lineage>
        <taxon>Bacteria</taxon>
        <taxon>Bacillati</taxon>
        <taxon>Bacillota</taxon>
        <taxon>Bacilli</taxon>
        <taxon>Bacillales</taxon>
        <taxon>Bacillales Family X. Incertae Sedis</taxon>
        <taxon>Brockia</taxon>
    </lineage>
</organism>